<accession>A0A6J2Y9J5</accession>
<gene>
    <name evidence="4" type="primary">LOC115885187</name>
</gene>
<dbReference type="PANTHER" id="PTHR10724:SF10">
    <property type="entry name" value="S1 RNA-BINDING DOMAIN-CONTAINING PROTEIN 1"/>
    <property type="match status" value="1"/>
</dbReference>
<feature type="region of interest" description="Disordered" evidence="1">
    <location>
        <begin position="1"/>
        <end position="30"/>
    </location>
</feature>
<dbReference type="OrthoDB" id="995477at2759"/>
<dbReference type="SUPFAM" id="SSF50249">
    <property type="entry name" value="Nucleic acid-binding proteins"/>
    <property type="match status" value="1"/>
</dbReference>
<dbReference type="InterPro" id="IPR012340">
    <property type="entry name" value="NA-bd_OB-fold"/>
</dbReference>
<dbReference type="InterPro" id="IPR041692">
    <property type="entry name" value="HHH_9"/>
</dbReference>
<dbReference type="InterPro" id="IPR018974">
    <property type="entry name" value="Tex-like_N"/>
</dbReference>
<dbReference type="GO" id="GO:0003729">
    <property type="term" value="F:mRNA binding"/>
    <property type="evidence" value="ECO:0007669"/>
    <property type="project" value="TreeGrafter"/>
</dbReference>
<feature type="domain" description="S1 motif" evidence="2">
    <location>
        <begin position="850"/>
        <end position="912"/>
    </location>
</feature>
<dbReference type="KEGG" id="soy:115885187"/>
<sequence length="915" mass="103476">MNQDIIISSDESNFSDEAKGRDKQIKNESFLTSDSDDEKIVFRKVRKSKRKAAQTKMLGEISLLTSDEDDEKPQPKKRKVKKSKNLDNAAEITSDEDYIEEKPPVKTKKRKLEAIKPTQAVKKTRTVAQKAKKVAVKAESINNIPEENGQDISETKLDIGDMKINPAWTDHELLAERSGIENYIAFNLVNLLNDGNTIPFIARYRKNVIGNMPPEELRTVKEEYDDICALKKRISTVVSSVAKLGKLDERLQRNICTVKTSEELEHIFSPFKSVGSKKSLAEKAKQLGLELPALQLLNGTKIVNISDYIKSDSKDLRTLGEVEKNIIYIIASEISTDAELLQFLRDLRRTTTFKLESKKARQTKTTTKAKNTDVEKKAANNEMKFENYFDFSQPVSYLKSHQILAINRGESLKHLSVKVDIPQFFWNKYYGFCKNKWLTKSSDPLRTRLLELAVTDAYNRLIVNLISREIRSELKQKAEKESCKIFSDNLKNLLLTQPLKGKSILAIDPGYTNGCKVALISPTGSLLAHNVIYPHTKWTKDKGEHVIKGLLMKYSCDIIGIGNGTACRETEEWIVSLIKNNFFRPLDINYLIVNEDGASIYSCSPEAQKEFGKLDPNIISAVSLARRIQDPMAELVKVEPSHLGVGMYQLDLKKKQLEEALGEVVSECVSFVGVDLNTASQCLLRRVAGLTDSKASQIILYREKNGPFSYRRQLLQVYGIGERIFEQCAGFLRVGPLDREDKSFYKQKSTTPLDATIIHPESYHIVRSLIGKMDLKEQDVGSDNFILTFKSKSSTLNPKTLADTYKTDPENIQLIFDALSKKLNHDLRSENSNGPLFRRDVTSFEELRIDMTLTGRVNNVTSFGAFVDLGVGHNGLLHNRFMKGISIRLGDVIEVKVTKVDFVKKHIGLEVVRKM</sequence>
<dbReference type="Pfam" id="PF00575">
    <property type="entry name" value="S1"/>
    <property type="match status" value="1"/>
</dbReference>
<evidence type="ECO:0000313" key="3">
    <source>
        <dbReference type="Proteomes" id="UP000504635"/>
    </source>
</evidence>
<dbReference type="Proteomes" id="UP000504635">
    <property type="component" value="Unplaced"/>
</dbReference>
<evidence type="ECO:0000259" key="2">
    <source>
        <dbReference type="PROSITE" id="PS50126"/>
    </source>
</evidence>
<proteinExistence type="predicted"/>
<dbReference type="InterPro" id="IPR006641">
    <property type="entry name" value="YqgF/RNaseH-like_dom"/>
</dbReference>
<dbReference type="InterPro" id="IPR037027">
    <property type="entry name" value="YqgF/RNaseH-like_dom_sf"/>
</dbReference>
<dbReference type="InterPro" id="IPR055179">
    <property type="entry name" value="Tex-like_central_region"/>
</dbReference>
<name>A0A6J2Y9J5_SITOR</name>
<dbReference type="SMART" id="SM00316">
    <property type="entry name" value="S1"/>
    <property type="match status" value="1"/>
</dbReference>
<dbReference type="InParanoid" id="A0A6J2Y9J5"/>
<dbReference type="GO" id="GO:0006412">
    <property type="term" value="P:translation"/>
    <property type="evidence" value="ECO:0007669"/>
    <property type="project" value="TreeGrafter"/>
</dbReference>
<dbReference type="SUPFAM" id="SSF47781">
    <property type="entry name" value="RuvA domain 2-like"/>
    <property type="match status" value="2"/>
</dbReference>
<evidence type="ECO:0000256" key="1">
    <source>
        <dbReference type="SAM" id="MobiDB-lite"/>
    </source>
</evidence>
<dbReference type="AlphaFoldDB" id="A0A6J2Y9J5"/>
<dbReference type="SMART" id="SM00732">
    <property type="entry name" value="YqgFc"/>
    <property type="match status" value="1"/>
</dbReference>
<dbReference type="Pfam" id="PF16921">
    <property type="entry name" value="Tex_YqgF"/>
    <property type="match status" value="1"/>
</dbReference>
<dbReference type="InterPro" id="IPR050437">
    <property type="entry name" value="Ribos_protein_bS1-like"/>
</dbReference>
<dbReference type="Pfam" id="PF22706">
    <property type="entry name" value="Tex_central_region"/>
    <property type="match status" value="1"/>
</dbReference>
<dbReference type="Gene3D" id="3.30.420.140">
    <property type="entry name" value="YqgF/RNase H-like domain"/>
    <property type="match status" value="1"/>
</dbReference>
<dbReference type="GO" id="GO:0006139">
    <property type="term" value="P:nucleobase-containing compound metabolic process"/>
    <property type="evidence" value="ECO:0007669"/>
    <property type="project" value="InterPro"/>
</dbReference>
<dbReference type="RefSeq" id="XP_030759869.1">
    <property type="nucleotide sequence ID" value="XM_030904009.1"/>
</dbReference>
<dbReference type="InterPro" id="IPR003029">
    <property type="entry name" value="S1_domain"/>
</dbReference>
<dbReference type="GeneID" id="115885187"/>
<dbReference type="Gene3D" id="2.40.50.140">
    <property type="entry name" value="Nucleic acid-binding proteins"/>
    <property type="match status" value="1"/>
</dbReference>
<dbReference type="InterPro" id="IPR023323">
    <property type="entry name" value="Tex-like_dom_sf"/>
</dbReference>
<dbReference type="InterPro" id="IPR012337">
    <property type="entry name" value="RNaseH-like_sf"/>
</dbReference>
<dbReference type="Gene3D" id="1.10.10.650">
    <property type="entry name" value="RuvA domain 2-like"/>
    <property type="match status" value="1"/>
</dbReference>
<dbReference type="SUPFAM" id="SSF53098">
    <property type="entry name" value="Ribonuclease H-like"/>
    <property type="match status" value="1"/>
</dbReference>
<keyword evidence="3" id="KW-1185">Reference proteome</keyword>
<dbReference type="FunFam" id="3.30.420.140:FF:000001">
    <property type="entry name" value="RNA-binding transcriptional accessory protein"/>
    <property type="match status" value="1"/>
</dbReference>
<dbReference type="InterPro" id="IPR032639">
    <property type="entry name" value="Tex_YqgF"/>
</dbReference>
<protein>
    <submittedName>
        <fullName evidence="4">S1 RNA-binding domain-containing protein 1</fullName>
    </submittedName>
</protein>
<dbReference type="Pfam" id="PF09371">
    <property type="entry name" value="Tex_N"/>
    <property type="match status" value="1"/>
</dbReference>
<evidence type="ECO:0000313" key="4">
    <source>
        <dbReference type="RefSeq" id="XP_030759869.1"/>
    </source>
</evidence>
<organism evidence="3 4">
    <name type="scientific">Sitophilus oryzae</name>
    <name type="common">Rice weevil</name>
    <name type="synonym">Curculio oryzae</name>
    <dbReference type="NCBI Taxonomy" id="7048"/>
    <lineage>
        <taxon>Eukaryota</taxon>
        <taxon>Metazoa</taxon>
        <taxon>Ecdysozoa</taxon>
        <taxon>Arthropoda</taxon>
        <taxon>Hexapoda</taxon>
        <taxon>Insecta</taxon>
        <taxon>Pterygota</taxon>
        <taxon>Neoptera</taxon>
        <taxon>Endopterygota</taxon>
        <taxon>Coleoptera</taxon>
        <taxon>Polyphaga</taxon>
        <taxon>Cucujiformia</taxon>
        <taxon>Curculionidae</taxon>
        <taxon>Dryophthorinae</taxon>
        <taxon>Sitophilus</taxon>
    </lineage>
</organism>
<dbReference type="SUPFAM" id="SSF158832">
    <property type="entry name" value="Tex N-terminal region-like"/>
    <property type="match status" value="1"/>
</dbReference>
<dbReference type="PANTHER" id="PTHR10724">
    <property type="entry name" value="30S RIBOSOMAL PROTEIN S1"/>
    <property type="match status" value="1"/>
</dbReference>
<feature type="compositionally biased region" description="Polar residues" evidence="1">
    <location>
        <begin position="1"/>
        <end position="12"/>
    </location>
</feature>
<feature type="region of interest" description="Disordered" evidence="1">
    <location>
        <begin position="60"/>
        <end position="85"/>
    </location>
</feature>
<dbReference type="GO" id="GO:0003735">
    <property type="term" value="F:structural constituent of ribosome"/>
    <property type="evidence" value="ECO:0007669"/>
    <property type="project" value="TreeGrafter"/>
</dbReference>
<dbReference type="Pfam" id="PF12836">
    <property type="entry name" value="HHH_3"/>
    <property type="match status" value="1"/>
</dbReference>
<dbReference type="InterPro" id="IPR023319">
    <property type="entry name" value="Tex-like_HTH_dom_sf"/>
</dbReference>
<dbReference type="FunCoup" id="A0A6J2Y9J5">
    <property type="interactions" value="340"/>
</dbReference>
<dbReference type="Gene3D" id="1.10.3500.10">
    <property type="entry name" value="Tex N-terminal region-like"/>
    <property type="match status" value="1"/>
</dbReference>
<reference evidence="4" key="1">
    <citation type="submission" date="2025-08" db="UniProtKB">
        <authorList>
            <consortium name="RefSeq"/>
        </authorList>
    </citation>
    <scope>IDENTIFICATION</scope>
    <source>
        <tissue evidence="4">Gonads</tissue>
    </source>
</reference>
<feature type="compositionally biased region" description="Basic and acidic residues" evidence="1">
    <location>
        <begin position="16"/>
        <end position="26"/>
    </location>
</feature>
<dbReference type="PROSITE" id="PS50126">
    <property type="entry name" value="S1"/>
    <property type="match status" value="1"/>
</dbReference>
<dbReference type="InterPro" id="IPR010994">
    <property type="entry name" value="RuvA_2-like"/>
</dbReference>
<dbReference type="Gene3D" id="1.10.150.310">
    <property type="entry name" value="Tex RuvX-like domain-like"/>
    <property type="match status" value="1"/>
</dbReference>
<dbReference type="FunFam" id="1.10.10.650:FF:000001">
    <property type="entry name" value="S1 RNA-binding domain 1"/>
    <property type="match status" value="1"/>
</dbReference>
<dbReference type="Pfam" id="PF17674">
    <property type="entry name" value="HHH_9"/>
    <property type="match status" value="1"/>
</dbReference>